<organism evidence="4">
    <name type="scientific">Perkinsus marinus (strain ATCC 50983 / TXsc)</name>
    <dbReference type="NCBI Taxonomy" id="423536"/>
    <lineage>
        <taxon>Eukaryota</taxon>
        <taxon>Sar</taxon>
        <taxon>Alveolata</taxon>
        <taxon>Perkinsozoa</taxon>
        <taxon>Perkinsea</taxon>
        <taxon>Perkinsida</taxon>
        <taxon>Perkinsidae</taxon>
        <taxon>Perkinsus</taxon>
    </lineage>
</organism>
<dbReference type="GeneID" id="9042998"/>
<dbReference type="InterPro" id="IPR047275">
    <property type="entry name" value="KH-I_NOVA_rpt1"/>
</dbReference>
<feature type="domain" description="K Homology" evidence="2">
    <location>
        <begin position="16"/>
        <end position="89"/>
    </location>
</feature>
<sequence>GGNCSARVHKDTTPQARCSCKLLVTHKQAGAIIGKSGSEISHMEQAAKVSIKVSPSGSFFPGTQERVLVIFGESMNIREVEMMGVGLEPEVS</sequence>
<dbReference type="InParanoid" id="C5L644"/>
<dbReference type="PROSITE" id="PS50084">
    <property type="entry name" value="KH_TYPE_1"/>
    <property type="match status" value="1"/>
</dbReference>
<feature type="non-terminal residue" evidence="3">
    <location>
        <position position="92"/>
    </location>
</feature>
<evidence type="ECO:0000313" key="3">
    <source>
        <dbReference type="EMBL" id="EER07799.1"/>
    </source>
</evidence>
<evidence type="ECO:0000313" key="4">
    <source>
        <dbReference type="Proteomes" id="UP000007800"/>
    </source>
</evidence>
<dbReference type="InterPro" id="IPR036612">
    <property type="entry name" value="KH_dom_type_1_sf"/>
</dbReference>
<reference evidence="3 4" key="1">
    <citation type="submission" date="2008-07" db="EMBL/GenBank/DDBJ databases">
        <authorList>
            <person name="El-Sayed N."/>
            <person name="Caler E."/>
            <person name="Inman J."/>
            <person name="Amedeo P."/>
            <person name="Hass B."/>
            <person name="Wortman J."/>
        </authorList>
    </citation>
    <scope>NUCLEOTIDE SEQUENCE [LARGE SCALE GENOMIC DNA]</scope>
    <source>
        <strain evidence="4">ATCC 50983 / TXsc</strain>
    </source>
</reference>
<evidence type="ECO:0000259" key="2">
    <source>
        <dbReference type="SMART" id="SM00322"/>
    </source>
</evidence>
<dbReference type="SMART" id="SM00322">
    <property type="entry name" value="KH"/>
    <property type="match status" value="1"/>
</dbReference>
<dbReference type="CDD" id="cd22435">
    <property type="entry name" value="KH-I_NOVA_rpt1"/>
    <property type="match status" value="1"/>
</dbReference>
<gene>
    <name evidence="3" type="ORF">Pmar_PMAR027126</name>
</gene>
<dbReference type="Proteomes" id="UP000007800">
    <property type="component" value="Unassembled WGS sequence"/>
</dbReference>
<keyword evidence="4" id="KW-1185">Reference proteome</keyword>
<feature type="non-terminal residue" evidence="3">
    <location>
        <position position="1"/>
    </location>
</feature>
<dbReference type="InterPro" id="IPR004087">
    <property type="entry name" value="KH_dom"/>
</dbReference>
<dbReference type="InterPro" id="IPR004088">
    <property type="entry name" value="KH_dom_type_1"/>
</dbReference>
<dbReference type="Pfam" id="PF00013">
    <property type="entry name" value="KH_1"/>
    <property type="match status" value="1"/>
</dbReference>
<dbReference type="EMBL" id="GG679692">
    <property type="protein sequence ID" value="EER07799.1"/>
    <property type="molecule type" value="Genomic_DNA"/>
</dbReference>
<dbReference type="GO" id="GO:0003723">
    <property type="term" value="F:RNA binding"/>
    <property type="evidence" value="ECO:0007669"/>
    <property type="project" value="UniProtKB-UniRule"/>
</dbReference>
<proteinExistence type="predicted"/>
<evidence type="ECO:0000256" key="1">
    <source>
        <dbReference type="PROSITE-ProRule" id="PRU00117"/>
    </source>
</evidence>
<dbReference type="RefSeq" id="XP_002775983.1">
    <property type="nucleotide sequence ID" value="XM_002775937.1"/>
</dbReference>
<dbReference type="SUPFAM" id="SSF54791">
    <property type="entry name" value="Eukaryotic type KH-domain (KH-domain type I)"/>
    <property type="match status" value="1"/>
</dbReference>
<accession>C5L644</accession>
<keyword evidence="1" id="KW-0694">RNA-binding</keyword>
<dbReference type="Gene3D" id="3.30.1370.10">
    <property type="entry name" value="K Homology domain, type 1"/>
    <property type="match status" value="1"/>
</dbReference>
<dbReference type="OrthoDB" id="441329at2759"/>
<dbReference type="AlphaFoldDB" id="C5L644"/>
<protein>
    <submittedName>
        <fullName evidence="3">RNA-binding protein nova-2, putative</fullName>
    </submittedName>
</protein>
<name>C5L644_PERM5</name>